<evidence type="ECO:0000313" key="11">
    <source>
        <dbReference type="EMBL" id="KGM09328.1"/>
    </source>
</evidence>
<dbReference type="GO" id="GO:0004674">
    <property type="term" value="F:protein serine/threonine kinase activity"/>
    <property type="evidence" value="ECO:0007669"/>
    <property type="project" value="UniProtKB-KW"/>
</dbReference>
<dbReference type="InterPro" id="IPR000719">
    <property type="entry name" value="Prot_kinase_dom"/>
</dbReference>
<evidence type="ECO:0000256" key="7">
    <source>
        <dbReference type="PROSITE-ProRule" id="PRU10141"/>
    </source>
</evidence>
<evidence type="ECO:0000256" key="9">
    <source>
        <dbReference type="SAM" id="Phobius"/>
    </source>
</evidence>
<dbReference type="CDD" id="cd14014">
    <property type="entry name" value="STKc_PknB_like"/>
    <property type="match status" value="1"/>
</dbReference>
<dbReference type="PROSITE" id="PS50011">
    <property type="entry name" value="PROTEIN_KINASE_DOM"/>
    <property type="match status" value="1"/>
</dbReference>
<keyword evidence="2 11" id="KW-0723">Serine/threonine-protein kinase</keyword>
<evidence type="ECO:0000256" key="3">
    <source>
        <dbReference type="ARBA" id="ARBA00022679"/>
    </source>
</evidence>
<dbReference type="SMART" id="SM00220">
    <property type="entry name" value="S_TKc"/>
    <property type="match status" value="1"/>
</dbReference>
<accession>A0A0A0BLD3</accession>
<feature type="transmembrane region" description="Helical" evidence="9">
    <location>
        <begin position="380"/>
        <end position="402"/>
    </location>
</feature>
<keyword evidence="9" id="KW-1133">Transmembrane helix</keyword>
<keyword evidence="9" id="KW-0812">Transmembrane</keyword>
<evidence type="ECO:0000313" key="12">
    <source>
        <dbReference type="Proteomes" id="UP000029839"/>
    </source>
</evidence>
<keyword evidence="3" id="KW-0808">Transferase</keyword>
<keyword evidence="5 11" id="KW-0418">Kinase</keyword>
<dbReference type="OrthoDB" id="9762169at2"/>
<dbReference type="PROSITE" id="PS00107">
    <property type="entry name" value="PROTEIN_KINASE_ATP"/>
    <property type="match status" value="1"/>
</dbReference>
<comment type="caution">
    <text evidence="11">The sequence shown here is derived from an EMBL/GenBank/DDBJ whole genome shotgun (WGS) entry which is preliminary data.</text>
</comment>
<keyword evidence="4 7" id="KW-0547">Nucleotide-binding</keyword>
<feature type="domain" description="Protein kinase" evidence="10">
    <location>
        <begin position="16"/>
        <end position="279"/>
    </location>
</feature>
<dbReference type="Gene3D" id="1.10.510.10">
    <property type="entry name" value="Transferase(Phosphotransferase) domain 1"/>
    <property type="match status" value="1"/>
</dbReference>
<feature type="compositionally biased region" description="Basic and acidic residues" evidence="8">
    <location>
        <begin position="294"/>
        <end position="304"/>
    </location>
</feature>
<dbReference type="InterPro" id="IPR011009">
    <property type="entry name" value="Kinase-like_dom_sf"/>
</dbReference>
<dbReference type="PROSITE" id="PS00108">
    <property type="entry name" value="PROTEIN_KINASE_ST"/>
    <property type="match status" value="1"/>
</dbReference>
<dbReference type="EC" id="2.7.11.1" evidence="1"/>
<protein>
    <recommendedName>
        <fullName evidence="1">non-specific serine/threonine protein kinase</fullName>
        <ecNumber evidence="1">2.7.11.1</ecNumber>
    </recommendedName>
</protein>
<evidence type="ECO:0000256" key="5">
    <source>
        <dbReference type="ARBA" id="ARBA00022777"/>
    </source>
</evidence>
<reference evidence="11 12" key="1">
    <citation type="submission" date="2013-08" db="EMBL/GenBank/DDBJ databases">
        <title>Genome sequencing of Cellulomonas carbonis T26.</title>
        <authorList>
            <person name="Chen F."/>
            <person name="Li Y."/>
            <person name="Wang G."/>
        </authorList>
    </citation>
    <scope>NUCLEOTIDE SEQUENCE [LARGE SCALE GENOMIC DNA]</scope>
    <source>
        <strain evidence="11 12">T26</strain>
    </source>
</reference>
<name>A0A0A0BLD3_9CELL</name>
<sequence length="516" mass="54268">MSSRREASTPPTIPGYSHVGLLGMGGFADVFLYEQHMPRRSVAVKVLLAGSLSDAVRERFRLEADLMARLSHHPSIVTIHHADVAADGRPYLVMEHCSRPGLGERYRNERMAVAEVLRMGVRLASAVETAHRAGVLHRDIKPANVLITDFGWPALTDFGIAATTGWSTGSAVGMSIPWAPPELLGETPHGDERSDVYSLAATVYSLLARRSPFEVPGGGNSSADLIARIERSPLAPTGRADVPASLHAVLERAMDKDPARRHPSALAFARALQQVEAELMLPLTALDLAEERVELPDEDTRPAADGEAAQATRLRPVRSVSAAVSPTAAQEQEALRVAAGTEPADPADAHEDDVPEAWQRDAAALPTAPEAGGRRSWGRVVAGSVAGLVVVAAVATGAVLAFSDDDPTAVRPTPTSEAPAARQPAVRAVPSPTELAGTLSADGTAVFSWANPDPADGDRYLWGVVLPGTSTDLDVVDEPTVTVPVGAPDDDVCIEVSIVRADGRMSTAPAVGCAEP</sequence>
<dbReference type="GO" id="GO:0005524">
    <property type="term" value="F:ATP binding"/>
    <property type="evidence" value="ECO:0007669"/>
    <property type="project" value="UniProtKB-UniRule"/>
</dbReference>
<dbReference type="Pfam" id="PF00069">
    <property type="entry name" value="Pkinase"/>
    <property type="match status" value="1"/>
</dbReference>
<evidence type="ECO:0000256" key="2">
    <source>
        <dbReference type="ARBA" id="ARBA00022527"/>
    </source>
</evidence>
<dbReference type="PANTHER" id="PTHR43289">
    <property type="entry name" value="MITOGEN-ACTIVATED PROTEIN KINASE KINASE KINASE 20-RELATED"/>
    <property type="match status" value="1"/>
</dbReference>
<proteinExistence type="predicted"/>
<dbReference type="EMBL" id="AXCY01000104">
    <property type="protein sequence ID" value="KGM09328.1"/>
    <property type="molecule type" value="Genomic_DNA"/>
</dbReference>
<dbReference type="RefSeq" id="WP_043608904.1">
    <property type="nucleotide sequence ID" value="NZ_AXCY01000104.1"/>
</dbReference>
<dbReference type="SUPFAM" id="SSF56112">
    <property type="entry name" value="Protein kinase-like (PK-like)"/>
    <property type="match status" value="1"/>
</dbReference>
<feature type="binding site" evidence="7">
    <location>
        <position position="45"/>
    </location>
    <ligand>
        <name>ATP</name>
        <dbReference type="ChEBI" id="CHEBI:30616"/>
    </ligand>
</feature>
<evidence type="ECO:0000256" key="8">
    <source>
        <dbReference type="SAM" id="MobiDB-lite"/>
    </source>
</evidence>
<dbReference type="InterPro" id="IPR008271">
    <property type="entry name" value="Ser/Thr_kinase_AS"/>
</dbReference>
<evidence type="ECO:0000256" key="1">
    <source>
        <dbReference type="ARBA" id="ARBA00012513"/>
    </source>
</evidence>
<organism evidence="11 12">
    <name type="scientific">Cellulomonas carbonis T26</name>
    <dbReference type="NCBI Taxonomy" id="947969"/>
    <lineage>
        <taxon>Bacteria</taxon>
        <taxon>Bacillati</taxon>
        <taxon>Actinomycetota</taxon>
        <taxon>Actinomycetes</taxon>
        <taxon>Micrococcales</taxon>
        <taxon>Cellulomonadaceae</taxon>
        <taxon>Cellulomonas</taxon>
    </lineage>
</organism>
<evidence type="ECO:0000256" key="4">
    <source>
        <dbReference type="ARBA" id="ARBA00022741"/>
    </source>
</evidence>
<dbReference type="Gene3D" id="3.30.200.20">
    <property type="entry name" value="Phosphorylase Kinase, domain 1"/>
    <property type="match status" value="1"/>
</dbReference>
<gene>
    <name evidence="11" type="ORF">N868_02570</name>
</gene>
<feature type="region of interest" description="Disordered" evidence="8">
    <location>
        <begin position="294"/>
        <end position="355"/>
    </location>
</feature>
<dbReference type="AlphaFoldDB" id="A0A0A0BLD3"/>
<keyword evidence="12" id="KW-1185">Reference proteome</keyword>
<dbReference type="Proteomes" id="UP000029839">
    <property type="component" value="Unassembled WGS sequence"/>
</dbReference>
<keyword evidence="9" id="KW-0472">Membrane</keyword>
<keyword evidence="6 7" id="KW-0067">ATP-binding</keyword>
<dbReference type="InterPro" id="IPR017441">
    <property type="entry name" value="Protein_kinase_ATP_BS"/>
</dbReference>
<reference evidence="11 12" key="2">
    <citation type="journal article" date="2015" name="Stand. Genomic Sci.">
        <title>Draft genome sequence of Cellulomonas carbonis T26(T) and comparative analysis of six Cellulomonas genomes.</title>
        <authorList>
            <person name="Zhuang W."/>
            <person name="Zhang S."/>
            <person name="Xia X."/>
            <person name="Wang G."/>
        </authorList>
    </citation>
    <scope>NUCLEOTIDE SEQUENCE [LARGE SCALE GENOMIC DNA]</scope>
    <source>
        <strain evidence="11 12">T26</strain>
    </source>
</reference>
<evidence type="ECO:0000259" key="10">
    <source>
        <dbReference type="PROSITE" id="PS50011"/>
    </source>
</evidence>
<dbReference type="PANTHER" id="PTHR43289:SF6">
    <property type="entry name" value="SERINE_THREONINE-PROTEIN KINASE NEKL-3"/>
    <property type="match status" value="1"/>
</dbReference>
<evidence type="ECO:0000256" key="6">
    <source>
        <dbReference type="ARBA" id="ARBA00022840"/>
    </source>
</evidence>